<dbReference type="Proteomes" id="UP000318478">
    <property type="component" value="Unassembled WGS sequence"/>
</dbReference>
<evidence type="ECO:0000313" key="2">
    <source>
        <dbReference type="Proteomes" id="UP000318478"/>
    </source>
</evidence>
<comment type="caution">
    <text evidence="1">The sequence shown here is derived from an EMBL/GenBank/DDBJ whole genome shotgun (WGS) entry which is preliminary data.</text>
</comment>
<dbReference type="EMBL" id="SJPO01000003">
    <property type="protein sequence ID" value="TWT77958.1"/>
    <property type="molecule type" value="Genomic_DNA"/>
</dbReference>
<gene>
    <name evidence="1" type="ORF">Pla123a_17570</name>
</gene>
<evidence type="ECO:0000313" key="1">
    <source>
        <dbReference type="EMBL" id="TWT77958.1"/>
    </source>
</evidence>
<protein>
    <submittedName>
        <fullName evidence="1">Uncharacterized protein</fullName>
    </submittedName>
</protein>
<dbReference type="AlphaFoldDB" id="A0A5C5YSR8"/>
<accession>A0A5C5YSR8</accession>
<organism evidence="1 2">
    <name type="scientific">Posidoniimonas polymericola</name>
    <dbReference type="NCBI Taxonomy" id="2528002"/>
    <lineage>
        <taxon>Bacteria</taxon>
        <taxon>Pseudomonadati</taxon>
        <taxon>Planctomycetota</taxon>
        <taxon>Planctomycetia</taxon>
        <taxon>Pirellulales</taxon>
        <taxon>Lacipirellulaceae</taxon>
        <taxon>Posidoniimonas</taxon>
    </lineage>
</organism>
<sequence length="32" mass="3453">MGSQKSLNPVEIAVRQGNLFAGMKNRHMGSHG</sequence>
<reference evidence="1 2" key="1">
    <citation type="submission" date="2019-02" db="EMBL/GenBank/DDBJ databases">
        <title>Deep-cultivation of Planctomycetes and their phenomic and genomic characterization uncovers novel biology.</title>
        <authorList>
            <person name="Wiegand S."/>
            <person name="Jogler M."/>
            <person name="Boedeker C."/>
            <person name="Pinto D."/>
            <person name="Vollmers J."/>
            <person name="Rivas-Marin E."/>
            <person name="Kohn T."/>
            <person name="Peeters S.H."/>
            <person name="Heuer A."/>
            <person name="Rast P."/>
            <person name="Oberbeckmann S."/>
            <person name="Bunk B."/>
            <person name="Jeske O."/>
            <person name="Meyerdierks A."/>
            <person name="Storesund J.E."/>
            <person name="Kallscheuer N."/>
            <person name="Luecker S."/>
            <person name="Lage O.M."/>
            <person name="Pohl T."/>
            <person name="Merkel B.J."/>
            <person name="Hornburger P."/>
            <person name="Mueller R.-W."/>
            <person name="Bruemmer F."/>
            <person name="Labrenz M."/>
            <person name="Spormann A.M."/>
            <person name="Op Den Camp H."/>
            <person name="Overmann J."/>
            <person name="Amann R."/>
            <person name="Jetten M.S.M."/>
            <person name="Mascher T."/>
            <person name="Medema M.H."/>
            <person name="Devos D.P."/>
            <person name="Kaster A.-K."/>
            <person name="Ovreas L."/>
            <person name="Rohde M."/>
            <person name="Galperin M.Y."/>
            <person name="Jogler C."/>
        </authorList>
    </citation>
    <scope>NUCLEOTIDE SEQUENCE [LARGE SCALE GENOMIC DNA]</scope>
    <source>
        <strain evidence="1 2">Pla123a</strain>
    </source>
</reference>
<proteinExistence type="predicted"/>
<name>A0A5C5YSR8_9BACT</name>
<keyword evidence="2" id="KW-1185">Reference proteome</keyword>